<dbReference type="PROSITE" id="PS50297">
    <property type="entry name" value="ANK_REP_REGION"/>
    <property type="match status" value="3"/>
</dbReference>
<evidence type="ECO:0000256" key="7">
    <source>
        <dbReference type="PROSITE-ProRule" id="PRU00023"/>
    </source>
</evidence>
<feature type="repeat" description="ANK" evidence="7">
    <location>
        <begin position="103"/>
        <end position="135"/>
    </location>
</feature>
<dbReference type="AlphaFoldDB" id="T1EJL9"/>
<dbReference type="STRING" id="6412.T1EJL9"/>
<keyword evidence="3" id="KW-0805">Transcription regulation</keyword>
<evidence type="ECO:0000256" key="3">
    <source>
        <dbReference type="ARBA" id="ARBA00023015"/>
    </source>
</evidence>
<evidence type="ECO:0000256" key="5">
    <source>
        <dbReference type="ARBA" id="ARBA00023163"/>
    </source>
</evidence>
<sequence length="144" mass="15784">MALLELGKQLLEASKSGSAEEVRILIFNGAPFTTDWLGTSSLHYAAQNGQYDTVEVLLKAGLSRDAKTKVDRTPLHYAAQEGHSDIAQLLLLHGADMEAKDMLKMTPLHWAVERGHIEVVQVLLSHGASTSEYNKFDKTPVDIA</sequence>
<gene>
    <name evidence="9" type="primary">20196769</name>
    <name evidence="8" type="ORF">HELRODRAFT_145664</name>
</gene>
<evidence type="ECO:0000256" key="2">
    <source>
        <dbReference type="ARBA" id="ARBA00022737"/>
    </source>
</evidence>
<dbReference type="InParanoid" id="T1EJL9"/>
<feature type="repeat" description="ANK" evidence="7">
    <location>
        <begin position="37"/>
        <end position="69"/>
    </location>
</feature>
<name>T1EJL9_HELRO</name>
<dbReference type="Pfam" id="PF00023">
    <property type="entry name" value="Ank"/>
    <property type="match status" value="1"/>
</dbReference>
<dbReference type="InterPro" id="IPR036770">
    <property type="entry name" value="Ankyrin_rpt-contain_sf"/>
</dbReference>
<dbReference type="Pfam" id="PF12796">
    <property type="entry name" value="Ank_2"/>
    <property type="match status" value="1"/>
</dbReference>
<dbReference type="RefSeq" id="XP_009031403.1">
    <property type="nucleotide sequence ID" value="XM_009033155.1"/>
</dbReference>
<dbReference type="GeneID" id="20196769"/>
<dbReference type="Gene3D" id="1.25.40.20">
    <property type="entry name" value="Ankyrin repeat-containing domain"/>
    <property type="match status" value="1"/>
</dbReference>
<keyword evidence="2" id="KW-0677">Repeat</keyword>
<keyword evidence="5" id="KW-0804">Transcription</keyword>
<evidence type="ECO:0000313" key="10">
    <source>
        <dbReference type="Proteomes" id="UP000015101"/>
    </source>
</evidence>
<evidence type="ECO:0000313" key="8">
    <source>
        <dbReference type="EMBL" id="ESN90474.1"/>
    </source>
</evidence>
<dbReference type="OrthoDB" id="341259at2759"/>
<keyword evidence="10" id="KW-1185">Reference proteome</keyword>
<keyword evidence="6" id="KW-0539">Nucleus</keyword>
<organism evidence="9 10">
    <name type="scientific">Helobdella robusta</name>
    <name type="common">Californian leech</name>
    <dbReference type="NCBI Taxonomy" id="6412"/>
    <lineage>
        <taxon>Eukaryota</taxon>
        <taxon>Metazoa</taxon>
        <taxon>Spiralia</taxon>
        <taxon>Lophotrochozoa</taxon>
        <taxon>Annelida</taxon>
        <taxon>Clitellata</taxon>
        <taxon>Hirudinea</taxon>
        <taxon>Rhynchobdellida</taxon>
        <taxon>Glossiphoniidae</taxon>
        <taxon>Helobdella</taxon>
    </lineage>
</organism>
<dbReference type="EnsemblMetazoa" id="HelroT145664">
    <property type="protein sequence ID" value="HelroP145664"/>
    <property type="gene ID" value="HelroG145664"/>
</dbReference>
<reference evidence="10" key="1">
    <citation type="submission" date="2012-12" db="EMBL/GenBank/DDBJ databases">
        <authorList>
            <person name="Hellsten U."/>
            <person name="Grimwood J."/>
            <person name="Chapman J.A."/>
            <person name="Shapiro H."/>
            <person name="Aerts A."/>
            <person name="Otillar R.P."/>
            <person name="Terry A.Y."/>
            <person name="Boore J.L."/>
            <person name="Simakov O."/>
            <person name="Marletaz F."/>
            <person name="Cho S.-J."/>
            <person name="Edsinger-Gonzales E."/>
            <person name="Havlak P."/>
            <person name="Kuo D.-H."/>
            <person name="Larsson T."/>
            <person name="Lv J."/>
            <person name="Arendt D."/>
            <person name="Savage R."/>
            <person name="Osoegawa K."/>
            <person name="de Jong P."/>
            <person name="Lindberg D.R."/>
            <person name="Seaver E.C."/>
            <person name="Weisblat D.A."/>
            <person name="Putnam N.H."/>
            <person name="Grigoriev I.V."/>
            <person name="Rokhsar D.S."/>
        </authorList>
    </citation>
    <scope>NUCLEOTIDE SEQUENCE</scope>
</reference>
<dbReference type="EMBL" id="AMQM01002263">
    <property type="status" value="NOT_ANNOTATED_CDS"/>
    <property type="molecule type" value="Genomic_DNA"/>
</dbReference>
<protein>
    <submittedName>
        <fullName evidence="8 9">Uncharacterized protein</fullName>
    </submittedName>
</protein>
<dbReference type="Proteomes" id="UP000015101">
    <property type="component" value="Unassembled WGS sequence"/>
</dbReference>
<dbReference type="SMART" id="SM00248">
    <property type="entry name" value="ANK"/>
    <property type="match status" value="3"/>
</dbReference>
<dbReference type="CTD" id="20196769"/>
<dbReference type="GO" id="GO:0000976">
    <property type="term" value="F:transcription cis-regulatory region binding"/>
    <property type="evidence" value="ECO:0000318"/>
    <property type="project" value="GO_Central"/>
</dbReference>
<dbReference type="KEGG" id="hro:HELRODRAFT_145664"/>
<reference evidence="8 10" key="2">
    <citation type="journal article" date="2013" name="Nature">
        <title>Insights into bilaterian evolution from three spiralian genomes.</title>
        <authorList>
            <person name="Simakov O."/>
            <person name="Marletaz F."/>
            <person name="Cho S.J."/>
            <person name="Edsinger-Gonzales E."/>
            <person name="Havlak P."/>
            <person name="Hellsten U."/>
            <person name="Kuo D.H."/>
            <person name="Larsson T."/>
            <person name="Lv J."/>
            <person name="Arendt D."/>
            <person name="Savage R."/>
            <person name="Osoegawa K."/>
            <person name="de Jong P."/>
            <person name="Grimwood J."/>
            <person name="Chapman J.A."/>
            <person name="Shapiro H."/>
            <person name="Aerts A."/>
            <person name="Otillar R.P."/>
            <person name="Terry A.Y."/>
            <person name="Boore J.L."/>
            <person name="Grigoriev I.V."/>
            <person name="Lindberg D.R."/>
            <person name="Seaver E.C."/>
            <person name="Weisblat D.A."/>
            <person name="Putnam N.H."/>
            <person name="Rokhsar D.S."/>
        </authorList>
    </citation>
    <scope>NUCLEOTIDE SEQUENCE</scope>
</reference>
<keyword evidence="4 7" id="KW-0040">ANK repeat</keyword>
<dbReference type="InterPro" id="IPR002110">
    <property type="entry name" value="Ankyrin_rpt"/>
</dbReference>
<dbReference type="OMA" id="CHYDHEN"/>
<dbReference type="PRINTS" id="PR01415">
    <property type="entry name" value="ANKYRIN"/>
</dbReference>
<comment type="subcellular location">
    <subcellularLocation>
        <location evidence="1">Nucleus</location>
    </subcellularLocation>
</comment>
<dbReference type="FunFam" id="1.25.40.20:FF:000025">
    <property type="entry name" value="GA-binding protein subunit beta-1 isoform X1"/>
    <property type="match status" value="1"/>
</dbReference>
<evidence type="ECO:0000256" key="4">
    <source>
        <dbReference type="ARBA" id="ARBA00023043"/>
    </source>
</evidence>
<dbReference type="PANTHER" id="PTHR24171:SF8">
    <property type="entry name" value="BRCA1-ASSOCIATED RING DOMAIN PROTEIN 1"/>
    <property type="match status" value="1"/>
</dbReference>
<dbReference type="PROSITE" id="PS50088">
    <property type="entry name" value="ANK_REPEAT"/>
    <property type="match status" value="3"/>
</dbReference>
<dbReference type="EMBL" id="KB097753">
    <property type="protein sequence ID" value="ESN90474.1"/>
    <property type="molecule type" value="Genomic_DNA"/>
</dbReference>
<dbReference type="HOGENOM" id="CLU_000134_18_9_1"/>
<reference evidence="9" key="3">
    <citation type="submission" date="2015-06" db="UniProtKB">
        <authorList>
            <consortium name="EnsemblMetazoa"/>
        </authorList>
    </citation>
    <scope>IDENTIFICATION</scope>
</reference>
<dbReference type="PANTHER" id="PTHR24171">
    <property type="entry name" value="ANKYRIN REPEAT DOMAIN-CONTAINING PROTEIN 39-RELATED"/>
    <property type="match status" value="1"/>
</dbReference>
<dbReference type="eggNOG" id="ENOG502QRTX">
    <property type="taxonomic scope" value="Eukaryota"/>
</dbReference>
<proteinExistence type="predicted"/>
<evidence type="ECO:0000256" key="1">
    <source>
        <dbReference type="ARBA" id="ARBA00004123"/>
    </source>
</evidence>
<feature type="repeat" description="ANK" evidence="7">
    <location>
        <begin position="70"/>
        <end position="102"/>
    </location>
</feature>
<dbReference type="GO" id="GO:0045944">
    <property type="term" value="P:positive regulation of transcription by RNA polymerase II"/>
    <property type="evidence" value="ECO:0000318"/>
    <property type="project" value="GO_Central"/>
</dbReference>
<evidence type="ECO:0000256" key="6">
    <source>
        <dbReference type="ARBA" id="ARBA00023242"/>
    </source>
</evidence>
<dbReference type="SUPFAM" id="SSF48403">
    <property type="entry name" value="Ankyrin repeat"/>
    <property type="match status" value="1"/>
</dbReference>
<dbReference type="GO" id="GO:0005634">
    <property type="term" value="C:nucleus"/>
    <property type="evidence" value="ECO:0000318"/>
    <property type="project" value="GO_Central"/>
</dbReference>
<evidence type="ECO:0000313" key="9">
    <source>
        <dbReference type="EnsemblMetazoa" id="HelroP145664"/>
    </source>
</evidence>
<accession>T1EJL9</accession>